<organism evidence="1 2">
    <name type="scientific">Amniculicola lignicola CBS 123094</name>
    <dbReference type="NCBI Taxonomy" id="1392246"/>
    <lineage>
        <taxon>Eukaryota</taxon>
        <taxon>Fungi</taxon>
        <taxon>Dikarya</taxon>
        <taxon>Ascomycota</taxon>
        <taxon>Pezizomycotina</taxon>
        <taxon>Dothideomycetes</taxon>
        <taxon>Pleosporomycetidae</taxon>
        <taxon>Pleosporales</taxon>
        <taxon>Amniculicolaceae</taxon>
        <taxon>Amniculicola</taxon>
    </lineage>
</organism>
<dbReference type="AlphaFoldDB" id="A0A6A5WVF4"/>
<dbReference type="EMBL" id="ML977562">
    <property type="protein sequence ID" value="KAF2005577.1"/>
    <property type="molecule type" value="Genomic_DNA"/>
</dbReference>
<name>A0A6A5WVF4_9PLEO</name>
<accession>A0A6A5WVF4</accession>
<evidence type="ECO:0000313" key="2">
    <source>
        <dbReference type="Proteomes" id="UP000799779"/>
    </source>
</evidence>
<keyword evidence="2" id="KW-1185">Reference proteome</keyword>
<protein>
    <submittedName>
        <fullName evidence="1">Uncharacterized protein</fullName>
    </submittedName>
</protein>
<sequence length="55" mass="6179">MSRCAVLASLAVALRVVACWRVGLLVIGRRDMRRNLVAVSISRDKHHAIMPCHRI</sequence>
<proteinExistence type="predicted"/>
<dbReference type="Proteomes" id="UP000799779">
    <property type="component" value="Unassembled WGS sequence"/>
</dbReference>
<evidence type="ECO:0000313" key="1">
    <source>
        <dbReference type="EMBL" id="KAF2005577.1"/>
    </source>
</evidence>
<reference evidence="1" key="1">
    <citation type="journal article" date="2020" name="Stud. Mycol.">
        <title>101 Dothideomycetes genomes: a test case for predicting lifestyles and emergence of pathogens.</title>
        <authorList>
            <person name="Haridas S."/>
            <person name="Albert R."/>
            <person name="Binder M."/>
            <person name="Bloem J."/>
            <person name="Labutti K."/>
            <person name="Salamov A."/>
            <person name="Andreopoulos B."/>
            <person name="Baker S."/>
            <person name="Barry K."/>
            <person name="Bills G."/>
            <person name="Bluhm B."/>
            <person name="Cannon C."/>
            <person name="Castanera R."/>
            <person name="Culley D."/>
            <person name="Daum C."/>
            <person name="Ezra D."/>
            <person name="Gonzalez J."/>
            <person name="Henrissat B."/>
            <person name="Kuo A."/>
            <person name="Liang C."/>
            <person name="Lipzen A."/>
            <person name="Lutzoni F."/>
            <person name="Magnuson J."/>
            <person name="Mondo S."/>
            <person name="Nolan M."/>
            <person name="Ohm R."/>
            <person name="Pangilinan J."/>
            <person name="Park H.-J."/>
            <person name="Ramirez L."/>
            <person name="Alfaro M."/>
            <person name="Sun H."/>
            <person name="Tritt A."/>
            <person name="Yoshinaga Y."/>
            <person name="Zwiers L.-H."/>
            <person name="Turgeon B."/>
            <person name="Goodwin S."/>
            <person name="Spatafora J."/>
            <person name="Crous P."/>
            <person name="Grigoriev I."/>
        </authorList>
    </citation>
    <scope>NUCLEOTIDE SEQUENCE</scope>
    <source>
        <strain evidence="1">CBS 123094</strain>
    </source>
</reference>
<gene>
    <name evidence="1" type="ORF">P154DRAFT_518344</name>
</gene>